<dbReference type="NCBIfam" id="TIGR02887">
    <property type="entry name" value="spore_ger_x_C"/>
    <property type="match status" value="1"/>
</dbReference>
<evidence type="ECO:0000259" key="9">
    <source>
        <dbReference type="Pfam" id="PF25198"/>
    </source>
</evidence>
<keyword evidence="6" id="KW-0564">Palmitate</keyword>
<comment type="similarity">
    <text evidence="2">Belongs to the GerABKC lipoprotein family.</text>
</comment>
<evidence type="ECO:0000256" key="7">
    <source>
        <dbReference type="ARBA" id="ARBA00023288"/>
    </source>
</evidence>
<evidence type="ECO:0000256" key="5">
    <source>
        <dbReference type="ARBA" id="ARBA00023136"/>
    </source>
</evidence>
<dbReference type="Proteomes" id="UP000282311">
    <property type="component" value="Unassembled WGS sequence"/>
</dbReference>
<evidence type="ECO:0000256" key="6">
    <source>
        <dbReference type="ARBA" id="ARBA00023139"/>
    </source>
</evidence>
<name>A0A3B0C3N9_9BACL</name>
<dbReference type="EMBL" id="RBAH01000014">
    <property type="protein sequence ID" value="RKN80603.1"/>
    <property type="molecule type" value="Genomic_DNA"/>
</dbReference>
<evidence type="ECO:0000313" key="11">
    <source>
        <dbReference type="Proteomes" id="UP000282311"/>
    </source>
</evidence>
<reference evidence="10 11" key="1">
    <citation type="journal article" date="2007" name="Int. J. Syst. Evol. Microbiol.">
        <title>Paenibacillus ginsengarvi sp. nov., isolated from soil from ginseng cultivation.</title>
        <authorList>
            <person name="Yoon M.H."/>
            <person name="Ten L.N."/>
            <person name="Im W.T."/>
        </authorList>
    </citation>
    <scope>NUCLEOTIDE SEQUENCE [LARGE SCALE GENOMIC DNA]</scope>
    <source>
        <strain evidence="10 11">KCTC 13059</strain>
    </source>
</reference>
<dbReference type="Pfam" id="PF25198">
    <property type="entry name" value="Spore_GerAC_N"/>
    <property type="match status" value="1"/>
</dbReference>
<dbReference type="PANTHER" id="PTHR35789">
    <property type="entry name" value="SPORE GERMINATION PROTEIN B3"/>
    <property type="match status" value="1"/>
</dbReference>
<keyword evidence="5" id="KW-0472">Membrane</keyword>
<evidence type="ECO:0000256" key="2">
    <source>
        <dbReference type="ARBA" id="ARBA00007886"/>
    </source>
</evidence>
<evidence type="ECO:0000313" key="10">
    <source>
        <dbReference type="EMBL" id="RKN80603.1"/>
    </source>
</evidence>
<organism evidence="10 11">
    <name type="scientific">Paenibacillus ginsengarvi</name>
    <dbReference type="NCBI Taxonomy" id="400777"/>
    <lineage>
        <taxon>Bacteria</taxon>
        <taxon>Bacillati</taxon>
        <taxon>Bacillota</taxon>
        <taxon>Bacilli</taxon>
        <taxon>Bacillales</taxon>
        <taxon>Paenibacillaceae</taxon>
        <taxon>Paenibacillus</taxon>
    </lineage>
</organism>
<dbReference type="GO" id="GO:0009847">
    <property type="term" value="P:spore germination"/>
    <property type="evidence" value="ECO:0007669"/>
    <property type="project" value="InterPro"/>
</dbReference>
<evidence type="ECO:0000256" key="3">
    <source>
        <dbReference type="ARBA" id="ARBA00022544"/>
    </source>
</evidence>
<dbReference type="GO" id="GO:0016020">
    <property type="term" value="C:membrane"/>
    <property type="evidence" value="ECO:0007669"/>
    <property type="project" value="UniProtKB-SubCell"/>
</dbReference>
<keyword evidence="7" id="KW-0449">Lipoprotein</keyword>
<evidence type="ECO:0000256" key="1">
    <source>
        <dbReference type="ARBA" id="ARBA00004635"/>
    </source>
</evidence>
<dbReference type="InterPro" id="IPR008844">
    <property type="entry name" value="Spore_GerAC-like"/>
</dbReference>
<accession>A0A3B0C3N9</accession>
<dbReference type="InterPro" id="IPR046953">
    <property type="entry name" value="Spore_GerAC-like_C"/>
</dbReference>
<comment type="subcellular location">
    <subcellularLocation>
        <location evidence="1">Membrane</location>
        <topology evidence="1">Lipid-anchor</topology>
    </subcellularLocation>
</comment>
<keyword evidence="4" id="KW-0732">Signal</keyword>
<comment type="caution">
    <text evidence="10">The sequence shown here is derived from an EMBL/GenBank/DDBJ whole genome shotgun (WGS) entry which is preliminary data.</text>
</comment>
<proteinExistence type="inferred from homology"/>
<feature type="domain" description="Spore germination GerAC-like C-terminal" evidence="8">
    <location>
        <begin position="234"/>
        <end position="405"/>
    </location>
</feature>
<protein>
    <submittedName>
        <fullName evidence="10">Ger(X)C family spore germination protein</fullName>
    </submittedName>
</protein>
<dbReference type="InterPro" id="IPR057336">
    <property type="entry name" value="GerAC_N"/>
</dbReference>
<gene>
    <name evidence="10" type="ORF">D7M11_19160</name>
</gene>
<dbReference type="PANTHER" id="PTHR35789:SF1">
    <property type="entry name" value="SPORE GERMINATION PROTEIN B3"/>
    <property type="match status" value="1"/>
</dbReference>
<dbReference type="InterPro" id="IPR038501">
    <property type="entry name" value="Spore_GerAC_C_sf"/>
</dbReference>
<feature type="domain" description="Spore germination protein N-terminal" evidence="9">
    <location>
        <begin position="66"/>
        <end position="214"/>
    </location>
</feature>
<evidence type="ECO:0000256" key="4">
    <source>
        <dbReference type="ARBA" id="ARBA00022729"/>
    </source>
</evidence>
<dbReference type="Gene3D" id="3.30.300.210">
    <property type="entry name" value="Nutrient germinant receptor protein C, domain 3"/>
    <property type="match status" value="1"/>
</dbReference>
<dbReference type="AlphaFoldDB" id="A0A3B0C3N9"/>
<sequence>MGPPTFTTIDSTFAVYVQNRDGAGFCPSRYIDPACHAVPEERRGGETVKRILAALAAVLLTTGCADEKILEKVGFMRTIAFDTAGADEPDKLEVTISIPLSTGKKTMLHSTIARTPQEAMLVFNRRNDREIVKGQVRQVLFGESIARKGVWDHLDLLMRDPSLGSRVHLLVTEGDPKALLGRTFANRGTSGEYIDDLIRTVVHAENLPDTNYYDDGIEPIAMIIKGSATNLAIDGIALFRKDRMIARVKPEDQMLLSMLRDDVDTGKLFLELPTNGEPDDKVALSHLVSRRNVTVASGGANRQGAPLQATVRLTIKGSILEYSGDRSVQGAAEQRQLEAKMGEVIRQRCQSLIEFMQKNGTDAIGIGQYARKKMSYAEWTRKPWSDLFAKADIRVEAVVHIKDFGNLK</sequence>
<keyword evidence="11" id="KW-1185">Reference proteome</keyword>
<evidence type="ECO:0000259" key="8">
    <source>
        <dbReference type="Pfam" id="PF05504"/>
    </source>
</evidence>
<keyword evidence="3" id="KW-0309">Germination</keyword>
<dbReference type="Pfam" id="PF05504">
    <property type="entry name" value="Spore_GerAC"/>
    <property type="match status" value="1"/>
</dbReference>